<dbReference type="OrthoDB" id="3171994at2"/>
<evidence type="ECO:0000256" key="1">
    <source>
        <dbReference type="ARBA" id="ARBA00023015"/>
    </source>
</evidence>
<accession>A0A5R8YP20</accession>
<sequence length="152" mass="16728">MKRRDALVKELEAGGCLPARELATRLGVSKSTVVRDVARLREAGVPIRLDQGGYALAGPDTVKRAIDRALRGRHVLRLEYADGKGVATVRDVEPSVCLGGRGGHWYLVAWCRLREDVRVFRLDRISWAEVAEERFPEPGRDLLAELAEAAGG</sequence>
<comment type="caution">
    <text evidence="4">The sequence shown here is derived from an EMBL/GenBank/DDBJ whole genome shotgun (WGS) entry which is preliminary data.</text>
</comment>
<dbReference type="InterPro" id="IPR026881">
    <property type="entry name" value="WYL_dom"/>
</dbReference>
<dbReference type="InterPro" id="IPR036390">
    <property type="entry name" value="WH_DNA-bd_sf"/>
</dbReference>
<dbReference type="InterPro" id="IPR001034">
    <property type="entry name" value="DeoR_HTH"/>
</dbReference>
<protein>
    <submittedName>
        <fullName evidence="4">WYL domain-containing protein</fullName>
    </submittedName>
</protein>
<dbReference type="PANTHER" id="PTHR34580:SF1">
    <property type="entry name" value="PROTEIN PAFC"/>
    <property type="match status" value="1"/>
</dbReference>
<dbReference type="InterPro" id="IPR051534">
    <property type="entry name" value="CBASS_pafABC_assoc_protein"/>
</dbReference>
<dbReference type="AlphaFoldDB" id="A0A5R8YP20"/>
<dbReference type="PROSITE" id="PS52050">
    <property type="entry name" value="WYL"/>
    <property type="match status" value="1"/>
</dbReference>
<dbReference type="EMBL" id="VANP01000013">
    <property type="protein sequence ID" value="TLP54516.1"/>
    <property type="molecule type" value="Genomic_DNA"/>
</dbReference>
<dbReference type="Pfam" id="PF08279">
    <property type="entry name" value="HTH_11"/>
    <property type="match status" value="1"/>
</dbReference>
<dbReference type="InterPro" id="IPR036388">
    <property type="entry name" value="WH-like_DNA-bd_sf"/>
</dbReference>
<dbReference type="PROSITE" id="PS51000">
    <property type="entry name" value="HTH_DEOR_2"/>
    <property type="match status" value="1"/>
</dbReference>
<dbReference type="InterPro" id="IPR013196">
    <property type="entry name" value="HTH_11"/>
</dbReference>
<dbReference type="GO" id="GO:0003700">
    <property type="term" value="F:DNA-binding transcription factor activity"/>
    <property type="evidence" value="ECO:0007669"/>
    <property type="project" value="InterPro"/>
</dbReference>
<gene>
    <name evidence="4" type="ORF">FED44_27555</name>
</gene>
<evidence type="ECO:0000259" key="3">
    <source>
        <dbReference type="PROSITE" id="PS51000"/>
    </source>
</evidence>
<evidence type="ECO:0000256" key="2">
    <source>
        <dbReference type="ARBA" id="ARBA00023163"/>
    </source>
</evidence>
<keyword evidence="1" id="KW-0805">Transcription regulation</keyword>
<dbReference type="PANTHER" id="PTHR34580">
    <property type="match status" value="1"/>
</dbReference>
<organism evidence="4 5">
    <name type="scientific">Microbispora triticiradicis</name>
    <dbReference type="NCBI Taxonomy" id="2200763"/>
    <lineage>
        <taxon>Bacteria</taxon>
        <taxon>Bacillati</taxon>
        <taxon>Actinomycetota</taxon>
        <taxon>Actinomycetes</taxon>
        <taxon>Streptosporangiales</taxon>
        <taxon>Streptosporangiaceae</taxon>
        <taxon>Microbispora</taxon>
    </lineage>
</organism>
<dbReference type="Pfam" id="PF13280">
    <property type="entry name" value="WYL"/>
    <property type="match status" value="1"/>
</dbReference>
<dbReference type="SUPFAM" id="SSF46785">
    <property type="entry name" value="Winged helix' DNA-binding domain"/>
    <property type="match status" value="1"/>
</dbReference>
<dbReference type="SMART" id="SM00420">
    <property type="entry name" value="HTH_DEOR"/>
    <property type="match status" value="1"/>
</dbReference>
<keyword evidence="5" id="KW-1185">Reference proteome</keyword>
<evidence type="ECO:0000313" key="4">
    <source>
        <dbReference type="EMBL" id="TLP54516.1"/>
    </source>
</evidence>
<dbReference type="Gene3D" id="1.10.10.10">
    <property type="entry name" value="Winged helix-like DNA-binding domain superfamily/Winged helix DNA-binding domain"/>
    <property type="match status" value="1"/>
</dbReference>
<proteinExistence type="predicted"/>
<keyword evidence="2" id="KW-0804">Transcription</keyword>
<feature type="domain" description="HTH deoR-type" evidence="3">
    <location>
        <begin position="1"/>
        <end position="55"/>
    </location>
</feature>
<name>A0A5R8YP20_9ACTN</name>
<reference evidence="4" key="1">
    <citation type="submission" date="2019-05" db="EMBL/GenBank/DDBJ databases">
        <title>Isolation, diversity and antifungal activity of Actinobacteria from wheat.</title>
        <authorList>
            <person name="Yu B."/>
        </authorList>
    </citation>
    <scope>NUCLEOTIDE SEQUENCE [LARGE SCALE GENOMIC DNA]</scope>
    <source>
        <strain evidence="4">NEAU-HEGS1-5</strain>
    </source>
</reference>
<evidence type="ECO:0000313" key="5">
    <source>
        <dbReference type="Proteomes" id="UP000309033"/>
    </source>
</evidence>
<dbReference type="Proteomes" id="UP000309033">
    <property type="component" value="Unassembled WGS sequence"/>
</dbReference>